<evidence type="ECO:0000313" key="3">
    <source>
        <dbReference type="Proteomes" id="UP000322244"/>
    </source>
</evidence>
<keyword evidence="3" id="KW-1185">Reference proteome</keyword>
<dbReference type="OrthoDB" id="3829850at2"/>
<dbReference type="RefSeq" id="WP_149433010.1">
    <property type="nucleotide sequence ID" value="NZ_VLNY01000022.1"/>
</dbReference>
<keyword evidence="1" id="KW-0812">Transmembrane</keyword>
<dbReference type="InterPro" id="IPR025597">
    <property type="entry name" value="DUF4345"/>
</dbReference>
<dbReference type="Proteomes" id="UP000322244">
    <property type="component" value="Unassembled WGS sequence"/>
</dbReference>
<organism evidence="2 3">
    <name type="scientific">Antrihabitans cavernicola</name>
    <dbReference type="NCBI Taxonomy" id="2495913"/>
    <lineage>
        <taxon>Bacteria</taxon>
        <taxon>Bacillati</taxon>
        <taxon>Actinomycetota</taxon>
        <taxon>Actinomycetes</taxon>
        <taxon>Mycobacteriales</taxon>
        <taxon>Nocardiaceae</taxon>
        <taxon>Antrihabitans</taxon>
    </lineage>
</organism>
<dbReference type="AlphaFoldDB" id="A0A5A7S4J8"/>
<feature type="transmembrane region" description="Helical" evidence="1">
    <location>
        <begin position="44"/>
        <end position="63"/>
    </location>
</feature>
<feature type="transmembrane region" description="Helical" evidence="1">
    <location>
        <begin position="99"/>
        <end position="119"/>
    </location>
</feature>
<evidence type="ECO:0000313" key="2">
    <source>
        <dbReference type="EMBL" id="KAA0017380.1"/>
    </source>
</evidence>
<sequence>MRTAFRWWLVVFGLVCTAIGVVHLFFGVSTIIGGGSVNATVDSDLRFCFVLFAAYGLGFVWAAQDLDHRAGVVNLLGLLFFLGGLARLLAWLQTGTPNWFYVLMIPVELVIPVVNWSLLRSGPASVPQVADAPRIRQG</sequence>
<comment type="caution">
    <text evidence="2">The sequence shown here is derived from an EMBL/GenBank/DDBJ whole genome shotgun (WGS) entry which is preliminary data.</text>
</comment>
<reference evidence="2 3" key="1">
    <citation type="submission" date="2019-07" db="EMBL/GenBank/DDBJ databases">
        <title>Rhodococcus cavernicolus sp. nov., isolated from a cave.</title>
        <authorList>
            <person name="Lee S.D."/>
        </authorList>
    </citation>
    <scope>NUCLEOTIDE SEQUENCE [LARGE SCALE GENOMIC DNA]</scope>
    <source>
        <strain evidence="2 3">C1-24</strain>
    </source>
</reference>
<feature type="transmembrane region" description="Helical" evidence="1">
    <location>
        <begin position="75"/>
        <end position="93"/>
    </location>
</feature>
<evidence type="ECO:0000256" key="1">
    <source>
        <dbReference type="SAM" id="Phobius"/>
    </source>
</evidence>
<keyword evidence="1" id="KW-1133">Transmembrane helix</keyword>
<proteinExistence type="predicted"/>
<keyword evidence="1" id="KW-0472">Membrane</keyword>
<name>A0A5A7S4J8_9NOCA</name>
<accession>A0A5A7S4J8</accession>
<gene>
    <name evidence="2" type="ORF">FOY51_25105</name>
</gene>
<dbReference type="EMBL" id="VLNY01000022">
    <property type="protein sequence ID" value="KAA0017380.1"/>
    <property type="molecule type" value="Genomic_DNA"/>
</dbReference>
<protein>
    <submittedName>
        <fullName evidence="2">DUF4345 domain-containing protein</fullName>
    </submittedName>
</protein>
<feature type="transmembrane region" description="Helical" evidence="1">
    <location>
        <begin position="7"/>
        <end position="32"/>
    </location>
</feature>
<dbReference type="Pfam" id="PF14248">
    <property type="entry name" value="DUF4345"/>
    <property type="match status" value="1"/>
</dbReference>